<name>A0ABT7AUI1_9CYAN</name>
<sequence>MNRSKLVAILTGAISLLLAIAYLIVVQLLDFRGEMVPAPPLSTQNTPSIAILDTALCAVVGEWGNGGEQTIDLVEALSCSRYR</sequence>
<dbReference type="Proteomes" id="UP001235303">
    <property type="component" value="Unassembled WGS sequence"/>
</dbReference>
<accession>A0ABT7AUI1</accession>
<evidence type="ECO:0000313" key="2">
    <source>
        <dbReference type="Proteomes" id="UP001235303"/>
    </source>
</evidence>
<keyword evidence="2" id="KW-1185">Reference proteome</keyword>
<organism evidence="1 2">
    <name type="scientific">Roseofilum acuticapitatum BLCC-M154</name>
    <dbReference type="NCBI Taxonomy" id="3022444"/>
    <lineage>
        <taxon>Bacteria</taxon>
        <taxon>Bacillati</taxon>
        <taxon>Cyanobacteriota</taxon>
        <taxon>Cyanophyceae</taxon>
        <taxon>Desertifilales</taxon>
        <taxon>Desertifilaceae</taxon>
        <taxon>Roseofilum</taxon>
        <taxon>Roseofilum acuticapitatum</taxon>
    </lineage>
</organism>
<evidence type="ECO:0000313" key="1">
    <source>
        <dbReference type="EMBL" id="MDJ1170546.1"/>
    </source>
</evidence>
<reference evidence="1 2" key="1">
    <citation type="submission" date="2023-01" db="EMBL/GenBank/DDBJ databases">
        <title>Novel diversity within Roseofilum (Cyanobacteria; Desertifilaceae) from marine benthic mats with descriptions of four novel species.</title>
        <authorList>
            <person name="Wang Y."/>
            <person name="Berthold D.E."/>
            <person name="Hu J."/>
            <person name="Lefler F.W."/>
            <person name="Laughinghouse H.D. IV."/>
        </authorList>
    </citation>
    <scope>NUCLEOTIDE SEQUENCE [LARGE SCALE GENOMIC DNA]</scope>
    <source>
        <strain evidence="1 2">BLCC-M154</strain>
    </source>
</reference>
<evidence type="ECO:0008006" key="3">
    <source>
        <dbReference type="Google" id="ProtNLM"/>
    </source>
</evidence>
<comment type="caution">
    <text evidence="1">The sequence shown here is derived from an EMBL/GenBank/DDBJ whole genome shotgun (WGS) entry which is preliminary data.</text>
</comment>
<dbReference type="RefSeq" id="WP_283754305.1">
    <property type="nucleotide sequence ID" value="NZ_JAQOSP010000091.1"/>
</dbReference>
<proteinExistence type="predicted"/>
<dbReference type="EMBL" id="JAQOSP010000091">
    <property type="protein sequence ID" value="MDJ1170546.1"/>
    <property type="molecule type" value="Genomic_DNA"/>
</dbReference>
<gene>
    <name evidence="1" type="ORF">PMG71_14015</name>
</gene>
<protein>
    <recommendedName>
        <fullName evidence="3">Glucose-inhibited division protein A</fullName>
    </recommendedName>
</protein>